<dbReference type="NCBIfam" id="TIGR01422">
    <property type="entry name" value="phosphonatase"/>
    <property type="match status" value="1"/>
</dbReference>
<evidence type="ECO:0000313" key="4">
    <source>
        <dbReference type="Proteomes" id="UP000245021"/>
    </source>
</evidence>
<dbReference type="EC" id="3.11.1.1" evidence="2"/>
<dbReference type="OrthoDB" id="5504491at2"/>
<dbReference type="SUPFAM" id="SSF56784">
    <property type="entry name" value="HAD-like"/>
    <property type="match status" value="1"/>
</dbReference>
<feature type="binding site" evidence="2">
    <location>
        <position position="11"/>
    </location>
    <ligand>
        <name>Mg(2+)</name>
        <dbReference type="ChEBI" id="CHEBI:18420"/>
    </ligand>
</feature>
<dbReference type="Proteomes" id="UP000245021">
    <property type="component" value="Unassembled WGS sequence"/>
</dbReference>
<dbReference type="HAMAP" id="MF_01375">
    <property type="entry name" value="PhnX"/>
    <property type="match status" value="1"/>
</dbReference>
<keyword evidence="2 3" id="KW-0378">Hydrolase</keyword>
<keyword evidence="4" id="KW-1185">Reference proteome</keyword>
<comment type="similarity">
    <text evidence="2">Belongs to the HAD-like hydrolase superfamily. PhnX family.</text>
</comment>
<dbReference type="GO" id="GO:0050194">
    <property type="term" value="F:phosphonoacetaldehyde hydrolase activity"/>
    <property type="evidence" value="ECO:0007669"/>
    <property type="project" value="UniProtKB-UniRule"/>
</dbReference>
<dbReference type="Gene3D" id="3.40.50.1000">
    <property type="entry name" value="HAD superfamily/HAD-like"/>
    <property type="match status" value="1"/>
</dbReference>
<name>A0A2R5HIS2_9LACT</name>
<dbReference type="EMBL" id="BFFO01000002">
    <property type="protein sequence ID" value="GBG96260.1"/>
    <property type="molecule type" value="Genomic_DNA"/>
</dbReference>
<protein>
    <recommendedName>
        <fullName evidence="2">Phosphonoacetaldehyde hydrolase</fullName>
        <shortName evidence="2">Phosphonatase</shortName>
        <ecNumber evidence="2">3.11.1.1</ecNumber>
    </recommendedName>
    <alternativeName>
        <fullName evidence="2">Phosphonoacetaldehyde phosphonohydrolase</fullName>
    </alternativeName>
</protein>
<dbReference type="AlphaFoldDB" id="A0A2R5HIS2"/>
<dbReference type="RefSeq" id="WP_109245250.1">
    <property type="nucleotide sequence ID" value="NZ_BFFO01000002.1"/>
</dbReference>
<comment type="cofactor">
    <cofactor evidence="2">
        <name>Mg(2+)</name>
        <dbReference type="ChEBI" id="CHEBI:18420"/>
    </cofactor>
    <text evidence="2">Binds 1 Mg(2+) ion per subunit.</text>
</comment>
<dbReference type="GO" id="GO:0005829">
    <property type="term" value="C:cytosol"/>
    <property type="evidence" value="ECO:0007669"/>
    <property type="project" value="TreeGrafter"/>
</dbReference>
<reference evidence="3 4" key="1">
    <citation type="journal article" date="2018" name="Genome Announc.">
        <title>Draft Genome Sequence of Lactococcus sp. Strain NtB2 (JCM 32569), Isolated from the Gut of the Higher Termite Nasutitermes takasagoensis.</title>
        <authorList>
            <person name="Noda S."/>
            <person name="Aihara C."/>
            <person name="Yuki M."/>
            <person name="Ohkuma M."/>
        </authorList>
    </citation>
    <scope>NUCLEOTIDE SEQUENCE [LARGE SCALE GENOMIC DNA]</scope>
    <source>
        <strain evidence="3 4">NtB2</strain>
    </source>
</reference>
<dbReference type="PANTHER" id="PTHR43434">
    <property type="entry name" value="PHOSPHOGLYCOLATE PHOSPHATASE"/>
    <property type="match status" value="1"/>
</dbReference>
<dbReference type="InterPro" id="IPR050155">
    <property type="entry name" value="HAD-like_hydrolase_sf"/>
</dbReference>
<evidence type="ECO:0000256" key="2">
    <source>
        <dbReference type="HAMAP-Rule" id="MF_01375"/>
    </source>
</evidence>
<comment type="catalytic activity">
    <reaction evidence="2">
        <text>phosphonoacetaldehyde + H2O = acetaldehyde + phosphate + H(+)</text>
        <dbReference type="Rhea" id="RHEA:18905"/>
        <dbReference type="ChEBI" id="CHEBI:15343"/>
        <dbReference type="ChEBI" id="CHEBI:15377"/>
        <dbReference type="ChEBI" id="CHEBI:15378"/>
        <dbReference type="ChEBI" id="CHEBI:43474"/>
        <dbReference type="ChEBI" id="CHEBI:58383"/>
        <dbReference type="EC" id="3.11.1.1"/>
    </reaction>
</comment>
<keyword evidence="2" id="KW-0479">Metal-binding</keyword>
<dbReference type="GO" id="GO:0006281">
    <property type="term" value="P:DNA repair"/>
    <property type="evidence" value="ECO:0007669"/>
    <property type="project" value="TreeGrafter"/>
</dbReference>
<proteinExistence type="inferred from homology"/>
<keyword evidence="2" id="KW-0460">Magnesium</keyword>
<accession>A0A2R5HIS2</accession>
<dbReference type="SFLD" id="SFLDG01129">
    <property type="entry name" value="C1.5:_HAD__Beta-PGM__Phosphata"/>
    <property type="match status" value="1"/>
</dbReference>
<feature type="active site" description="Schiff-base intermediate with substrate" evidence="2">
    <location>
        <position position="50"/>
    </location>
</feature>
<dbReference type="InterPro" id="IPR036412">
    <property type="entry name" value="HAD-like_sf"/>
</dbReference>
<dbReference type="InterPro" id="IPR006323">
    <property type="entry name" value="Phosphonoacetald_hydro"/>
</dbReference>
<organism evidence="3 4">
    <name type="scientific">Lactococcus termiticola</name>
    <dbReference type="NCBI Taxonomy" id="2169526"/>
    <lineage>
        <taxon>Bacteria</taxon>
        <taxon>Bacillati</taxon>
        <taxon>Bacillota</taxon>
        <taxon>Bacilli</taxon>
        <taxon>Lactobacillales</taxon>
        <taxon>Streptococcaceae</taxon>
        <taxon>Lactococcus</taxon>
    </lineage>
</organism>
<sequence>MKIEAVILDWAGTTVDYGCFSPVQAFVDAFESQGIGVTLEEVREPMGILKRDHIIAMLEMPRINSAFKELKGRDYNDEDVDQILEVFTDKLMSHLRLGTSLKPGTLEIAQLLREKGIKIGSTTGYTKAMLEPVAEAAARLGYTPDMAVTPEEVAGFGRPYPYMIFENLKRLEVMSTENVIKIGDTVADVLEAKHAGIKSFAVVEGSSVMALSEEEWETLSPDEQEQRSFAVKKVFLEAGADVVLQNLGELVAYL</sequence>
<keyword evidence="1 2" id="KW-0704">Schiff base</keyword>
<comment type="subunit">
    <text evidence="2">Homodimer.</text>
</comment>
<evidence type="ECO:0000256" key="1">
    <source>
        <dbReference type="ARBA" id="ARBA00023270"/>
    </source>
</evidence>
<dbReference type="Gene3D" id="1.10.150.240">
    <property type="entry name" value="Putative phosphatase, domain 2"/>
    <property type="match status" value="1"/>
</dbReference>
<dbReference type="InterPro" id="IPR023214">
    <property type="entry name" value="HAD_sf"/>
</dbReference>
<feature type="active site" description="Nucleophile" evidence="2">
    <location>
        <position position="9"/>
    </location>
</feature>
<dbReference type="GO" id="GO:0008967">
    <property type="term" value="F:phosphoglycolate phosphatase activity"/>
    <property type="evidence" value="ECO:0007669"/>
    <property type="project" value="TreeGrafter"/>
</dbReference>
<evidence type="ECO:0000313" key="3">
    <source>
        <dbReference type="EMBL" id="GBG96260.1"/>
    </source>
</evidence>
<dbReference type="InterPro" id="IPR023198">
    <property type="entry name" value="PGP-like_dom2"/>
</dbReference>
<feature type="binding site" evidence="2">
    <location>
        <position position="9"/>
    </location>
    <ligand>
        <name>Mg(2+)</name>
        <dbReference type="ChEBI" id="CHEBI:18420"/>
    </ligand>
</feature>
<dbReference type="GO" id="GO:0000287">
    <property type="term" value="F:magnesium ion binding"/>
    <property type="evidence" value="ECO:0007669"/>
    <property type="project" value="UniProtKB-UniRule"/>
</dbReference>
<dbReference type="SFLD" id="SFLDG01135">
    <property type="entry name" value="C1.5.6:_HAD__Beta-PGM__Phospha"/>
    <property type="match status" value="1"/>
</dbReference>
<gene>
    <name evidence="2" type="primary">phnX</name>
    <name evidence="3" type="ORF">NtB2_00371</name>
</gene>
<comment type="caution">
    <text evidence="3">The sequence shown here is derived from an EMBL/GenBank/DDBJ whole genome shotgun (WGS) entry which is preliminary data.</text>
</comment>
<dbReference type="PANTHER" id="PTHR43434:SF19">
    <property type="entry name" value="PHOSPHONOACETALDEHYDE HYDROLASE"/>
    <property type="match status" value="1"/>
</dbReference>
<dbReference type="Pfam" id="PF00702">
    <property type="entry name" value="Hydrolase"/>
    <property type="match status" value="1"/>
</dbReference>
<comment type="function">
    <text evidence="2">Involved in phosphonate degradation.</text>
</comment>
<dbReference type="GO" id="GO:0019700">
    <property type="term" value="P:organic phosphonate catabolic process"/>
    <property type="evidence" value="ECO:0007669"/>
    <property type="project" value="InterPro"/>
</dbReference>
<dbReference type="SFLD" id="SFLDS00003">
    <property type="entry name" value="Haloacid_Dehalogenase"/>
    <property type="match status" value="1"/>
</dbReference>
<feature type="binding site" evidence="2">
    <location>
        <position position="184"/>
    </location>
    <ligand>
        <name>Mg(2+)</name>
        <dbReference type="ChEBI" id="CHEBI:18420"/>
    </ligand>
</feature>